<dbReference type="SUPFAM" id="SSF55073">
    <property type="entry name" value="Nucleotide cyclase"/>
    <property type="match status" value="1"/>
</dbReference>
<dbReference type="InterPro" id="IPR052155">
    <property type="entry name" value="Biofilm_reg_signaling"/>
</dbReference>
<dbReference type="InterPro" id="IPR000160">
    <property type="entry name" value="GGDEF_dom"/>
</dbReference>
<evidence type="ECO:0000259" key="3">
    <source>
        <dbReference type="PROSITE" id="PS50883"/>
    </source>
</evidence>
<feature type="domain" description="PAS" evidence="1">
    <location>
        <begin position="149"/>
        <end position="198"/>
    </location>
</feature>
<dbReference type="Pfam" id="PF13426">
    <property type="entry name" value="PAS_9"/>
    <property type="match status" value="1"/>
</dbReference>
<dbReference type="Pfam" id="PF00989">
    <property type="entry name" value="PAS"/>
    <property type="match status" value="1"/>
</dbReference>
<dbReference type="Proteomes" id="UP000597301">
    <property type="component" value="Unassembled WGS sequence"/>
</dbReference>
<dbReference type="Pfam" id="PF00990">
    <property type="entry name" value="GGDEF"/>
    <property type="match status" value="1"/>
</dbReference>
<dbReference type="SMART" id="SM00091">
    <property type="entry name" value="PAS"/>
    <property type="match status" value="2"/>
</dbReference>
<dbReference type="InterPro" id="IPR035919">
    <property type="entry name" value="EAL_sf"/>
</dbReference>
<keyword evidence="6" id="KW-1185">Reference proteome</keyword>
<dbReference type="InterPro" id="IPR000700">
    <property type="entry name" value="PAS-assoc_C"/>
</dbReference>
<sequence length="710" mass="78519">MDTFVKIPFLASSKEKIKNYSTQAVPHYSQARYHSLFTYHPDGICELDRYGKIVHSNIAATRITGKTVAALAGTDYGQFLHSESLVVAQAAFHATLKGEHQHFQALCVGRGSEPVQLEITHVPIIAEDQLIGVYAIFRDITQRKKDDSELRLLKRGIEASPNGVVMADATQPHLPLVYVNSAFTDITGYSAEEALGRNCRFLQGDDTNAEAVDEMRRGIAQHQDVQVLLRNYRRDGRLFWNQLSVSPVFDEHGLCTHFIGIQQDITQQREQEALLAYQASHDPLTGLLNLGALQARLEHGFQLCLQQAQSMAVLHIDLDDFKPVNDALGHGMGDLLLKTVAQRLLDTVSAGVHVTRLSSDEFVVLVAPFHNEHEVIALAGRLLAVIAQPFTLYQHCLHISASIGIASNKGSVTKAHDLLHHASLAMEDAKRQGRNTWQWYCGDLIDNIAEHVIIRRELQEAIQQQQFEAYYQPIVEAGSGYVCSVETLIRWHHPTKGLLSPAAFMPIAEQTGQIIAIGRWVLERACHDIARLNATRETPLAVAVNISPMQFRRSGFLDEIKAALAKSGLPPGLLELEVTEGTLMSNTAQAVALLNDVRELGISVALDDFGTGFSSLSYLRDLPISKVKLDRLFVSGIAQNVKNAAIVQGVITMAHHLDLAVVAEGIETEEEQLDLQQRQCNLLQGYFFSKPVPFDVLSQLPLLLNPPSQP</sequence>
<dbReference type="InterPro" id="IPR000014">
    <property type="entry name" value="PAS"/>
</dbReference>
<dbReference type="PROSITE" id="PS50883">
    <property type="entry name" value="EAL"/>
    <property type="match status" value="1"/>
</dbReference>
<dbReference type="CDD" id="cd01948">
    <property type="entry name" value="EAL"/>
    <property type="match status" value="1"/>
</dbReference>
<organism evidence="5 6">
    <name type="scientific">Vreelandella lutescens</name>
    <dbReference type="NCBI Taxonomy" id="1602943"/>
    <lineage>
        <taxon>Bacteria</taxon>
        <taxon>Pseudomonadati</taxon>
        <taxon>Pseudomonadota</taxon>
        <taxon>Gammaproteobacteria</taxon>
        <taxon>Oceanospirillales</taxon>
        <taxon>Halomonadaceae</taxon>
        <taxon>Vreelandella</taxon>
    </lineage>
</organism>
<dbReference type="Pfam" id="PF00563">
    <property type="entry name" value="EAL"/>
    <property type="match status" value="1"/>
</dbReference>
<proteinExistence type="predicted"/>
<dbReference type="PANTHER" id="PTHR44757:SF2">
    <property type="entry name" value="BIOFILM ARCHITECTURE MAINTENANCE PROTEIN MBAA"/>
    <property type="match status" value="1"/>
</dbReference>
<dbReference type="NCBIfam" id="TIGR00229">
    <property type="entry name" value="sensory_box"/>
    <property type="match status" value="2"/>
</dbReference>
<dbReference type="PROSITE" id="PS50112">
    <property type="entry name" value="PAS"/>
    <property type="match status" value="2"/>
</dbReference>
<evidence type="ECO:0000259" key="2">
    <source>
        <dbReference type="PROSITE" id="PS50113"/>
    </source>
</evidence>
<dbReference type="NCBIfam" id="TIGR00254">
    <property type="entry name" value="GGDEF"/>
    <property type="match status" value="1"/>
</dbReference>
<dbReference type="InterPro" id="IPR043128">
    <property type="entry name" value="Rev_trsase/Diguanyl_cyclase"/>
</dbReference>
<feature type="domain" description="PAC" evidence="2">
    <location>
        <begin position="223"/>
        <end position="277"/>
    </location>
</feature>
<dbReference type="CDD" id="cd00130">
    <property type="entry name" value="PAS"/>
    <property type="match status" value="2"/>
</dbReference>
<evidence type="ECO:0000313" key="6">
    <source>
        <dbReference type="Proteomes" id="UP000597301"/>
    </source>
</evidence>
<dbReference type="InterPro" id="IPR029787">
    <property type="entry name" value="Nucleotide_cyclase"/>
</dbReference>
<dbReference type="PANTHER" id="PTHR44757">
    <property type="entry name" value="DIGUANYLATE CYCLASE DGCP"/>
    <property type="match status" value="1"/>
</dbReference>
<evidence type="ECO:0000259" key="1">
    <source>
        <dbReference type="PROSITE" id="PS50112"/>
    </source>
</evidence>
<reference evidence="6" key="1">
    <citation type="journal article" date="2019" name="Int. J. Syst. Evol. Microbiol.">
        <title>The Global Catalogue of Microorganisms (GCM) 10K type strain sequencing project: providing services to taxonomists for standard genome sequencing and annotation.</title>
        <authorList>
            <consortium name="The Broad Institute Genomics Platform"/>
            <consortium name="The Broad Institute Genome Sequencing Center for Infectious Disease"/>
            <person name="Wu L."/>
            <person name="Ma J."/>
        </authorList>
    </citation>
    <scope>NUCLEOTIDE SEQUENCE [LARGE SCALE GENOMIC DNA]</scope>
    <source>
        <strain evidence="6">CGMCC 1.15122</strain>
    </source>
</reference>
<dbReference type="PROSITE" id="PS50113">
    <property type="entry name" value="PAC"/>
    <property type="match status" value="1"/>
</dbReference>
<dbReference type="SMART" id="SM00267">
    <property type="entry name" value="GGDEF"/>
    <property type="match status" value="1"/>
</dbReference>
<dbReference type="InterPro" id="IPR001633">
    <property type="entry name" value="EAL_dom"/>
</dbReference>
<dbReference type="SMART" id="SM00086">
    <property type="entry name" value="PAC"/>
    <property type="match status" value="2"/>
</dbReference>
<accession>A0ABQ1P8M9</accession>
<gene>
    <name evidence="5" type="ORF">GCM10011382_24220</name>
</gene>
<dbReference type="SMART" id="SM00052">
    <property type="entry name" value="EAL"/>
    <property type="match status" value="1"/>
</dbReference>
<dbReference type="InterPro" id="IPR035965">
    <property type="entry name" value="PAS-like_dom_sf"/>
</dbReference>
<name>A0ABQ1P8M9_9GAMM</name>
<protein>
    <submittedName>
        <fullName evidence="5">GGDEF domain-containing protein</fullName>
    </submittedName>
</protein>
<dbReference type="Gene3D" id="3.30.450.20">
    <property type="entry name" value="PAS domain"/>
    <property type="match status" value="2"/>
</dbReference>
<dbReference type="SUPFAM" id="SSF55785">
    <property type="entry name" value="PYP-like sensor domain (PAS domain)"/>
    <property type="match status" value="2"/>
</dbReference>
<dbReference type="CDD" id="cd01949">
    <property type="entry name" value="GGDEF"/>
    <property type="match status" value="1"/>
</dbReference>
<dbReference type="PROSITE" id="PS50887">
    <property type="entry name" value="GGDEF"/>
    <property type="match status" value="1"/>
</dbReference>
<feature type="domain" description="EAL" evidence="3">
    <location>
        <begin position="451"/>
        <end position="705"/>
    </location>
</feature>
<feature type="domain" description="GGDEF" evidence="4">
    <location>
        <begin position="309"/>
        <end position="442"/>
    </location>
</feature>
<dbReference type="SUPFAM" id="SSF141868">
    <property type="entry name" value="EAL domain-like"/>
    <property type="match status" value="1"/>
</dbReference>
<comment type="caution">
    <text evidence="5">The sequence shown here is derived from an EMBL/GenBank/DDBJ whole genome shotgun (WGS) entry which is preliminary data.</text>
</comment>
<dbReference type="EMBL" id="BMHM01000004">
    <property type="protein sequence ID" value="GGC92986.1"/>
    <property type="molecule type" value="Genomic_DNA"/>
</dbReference>
<feature type="domain" description="PAS" evidence="1">
    <location>
        <begin position="29"/>
        <end position="99"/>
    </location>
</feature>
<dbReference type="InterPro" id="IPR013767">
    <property type="entry name" value="PAS_fold"/>
</dbReference>
<evidence type="ECO:0000259" key="4">
    <source>
        <dbReference type="PROSITE" id="PS50887"/>
    </source>
</evidence>
<dbReference type="InterPro" id="IPR001610">
    <property type="entry name" value="PAC"/>
</dbReference>
<evidence type="ECO:0000313" key="5">
    <source>
        <dbReference type="EMBL" id="GGC92986.1"/>
    </source>
</evidence>
<dbReference type="Gene3D" id="3.30.70.270">
    <property type="match status" value="1"/>
</dbReference>
<dbReference type="Gene3D" id="3.20.20.450">
    <property type="entry name" value="EAL domain"/>
    <property type="match status" value="1"/>
</dbReference>